<dbReference type="OrthoDB" id="8693905at2759"/>
<dbReference type="STRING" id="42157.A0A182EHQ5"/>
<dbReference type="EC" id="2.7.11.1" evidence="1"/>
<dbReference type="InterPro" id="IPR024678">
    <property type="entry name" value="Kinase_OSR1/WNK_CCT"/>
</dbReference>
<name>A0A182EHQ5_ONCOC</name>
<keyword evidence="4" id="KW-0547">Nucleotide-binding</keyword>
<comment type="catalytic activity">
    <reaction evidence="8">
        <text>L-seryl-[protein] + ATP = O-phospho-L-seryl-[protein] + ADP + H(+)</text>
        <dbReference type="Rhea" id="RHEA:17989"/>
        <dbReference type="Rhea" id="RHEA-COMP:9863"/>
        <dbReference type="Rhea" id="RHEA-COMP:11604"/>
        <dbReference type="ChEBI" id="CHEBI:15378"/>
        <dbReference type="ChEBI" id="CHEBI:29999"/>
        <dbReference type="ChEBI" id="CHEBI:30616"/>
        <dbReference type="ChEBI" id="CHEBI:83421"/>
        <dbReference type="ChEBI" id="CHEBI:456216"/>
        <dbReference type="EC" id="2.7.11.1"/>
    </reaction>
</comment>
<evidence type="ECO:0000256" key="5">
    <source>
        <dbReference type="ARBA" id="ARBA00022777"/>
    </source>
</evidence>
<evidence type="ECO:0000256" key="2">
    <source>
        <dbReference type="ARBA" id="ARBA00022527"/>
    </source>
</evidence>
<dbReference type="AlphaFoldDB" id="A0A182EHQ5"/>
<protein>
    <recommendedName>
        <fullName evidence="1">non-specific serine/threonine protein kinase</fullName>
        <ecNumber evidence="1">2.7.11.1</ecNumber>
    </recommendedName>
</protein>
<dbReference type="Pfam" id="PF12202">
    <property type="entry name" value="OSR1_C"/>
    <property type="match status" value="1"/>
</dbReference>
<accession>A0A182EHQ5</accession>
<evidence type="ECO:0000313" key="12">
    <source>
        <dbReference type="WBParaSite" id="nOo.2.0.1.t07631-RA"/>
    </source>
</evidence>
<keyword evidence="5" id="KW-0418">Kinase</keyword>
<proteinExistence type="predicted"/>
<dbReference type="Proteomes" id="UP000271087">
    <property type="component" value="Unassembled WGS sequence"/>
</dbReference>
<reference evidence="10 11" key="2">
    <citation type="submission" date="2018-08" db="EMBL/GenBank/DDBJ databases">
        <authorList>
            <person name="Laetsch R D."/>
            <person name="Stevens L."/>
            <person name="Kumar S."/>
            <person name="Blaxter L. M."/>
        </authorList>
    </citation>
    <scope>NUCLEOTIDE SEQUENCE [LARGE SCALE GENOMIC DNA]</scope>
</reference>
<evidence type="ECO:0000256" key="8">
    <source>
        <dbReference type="ARBA" id="ARBA00048679"/>
    </source>
</evidence>
<feature type="domain" description="Serine/threonine-protein kinase OSR1/WNK CCT" evidence="9">
    <location>
        <begin position="9"/>
        <end position="63"/>
    </location>
</feature>
<keyword evidence="11" id="KW-1185">Reference proteome</keyword>
<comment type="catalytic activity">
    <reaction evidence="7">
        <text>L-threonyl-[protein] + ATP = O-phospho-L-threonyl-[protein] + ADP + H(+)</text>
        <dbReference type="Rhea" id="RHEA:46608"/>
        <dbReference type="Rhea" id="RHEA-COMP:11060"/>
        <dbReference type="Rhea" id="RHEA-COMP:11605"/>
        <dbReference type="ChEBI" id="CHEBI:15378"/>
        <dbReference type="ChEBI" id="CHEBI:30013"/>
        <dbReference type="ChEBI" id="CHEBI:30616"/>
        <dbReference type="ChEBI" id="CHEBI:61977"/>
        <dbReference type="ChEBI" id="CHEBI:456216"/>
        <dbReference type="EC" id="2.7.11.1"/>
    </reaction>
</comment>
<reference evidence="12" key="1">
    <citation type="submission" date="2016-06" db="UniProtKB">
        <authorList>
            <consortium name="WormBaseParasite"/>
        </authorList>
    </citation>
    <scope>IDENTIFICATION</scope>
</reference>
<evidence type="ECO:0000256" key="7">
    <source>
        <dbReference type="ARBA" id="ARBA00047899"/>
    </source>
</evidence>
<evidence type="ECO:0000256" key="1">
    <source>
        <dbReference type="ARBA" id="ARBA00012513"/>
    </source>
</evidence>
<evidence type="ECO:0000256" key="4">
    <source>
        <dbReference type="ARBA" id="ARBA00022741"/>
    </source>
</evidence>
<dbReference type="WBParaSite" id="nOo.2.0.1.t07631-RA">
    <property type="protein sequence ID" value="nOo.2.0.1.t07631-RA"/>
    <property type="gene ID" value="nOo.2.0.1.g07631"/>
</dbReference>
<dbReference type="Gene3D" id="3.10.20.90">
    <property type="entry name" value="Phosphatidylinositol 3-kinase Catalytic Subunit, Chain A, domain 1"/>
    <property type="match status" value="1"/>
</dbReference>
<organism evidence="12">
    <name type="scientific">Onchocerca ochengi</name>
    <name type="common">Filarial nematode worm</name>
    <dbReference type="NCBI Taxonomy" id="42157"/>
    <lineage>
        <taxon>Eukaryota</taxon>
        <taxon>Metazoa</taxon>
        <taxon>Ecdysozoa</taxon>
        <taxon>Nematoda</taxon>
        <taxon>Chromadorea</taxon>
        <taxon>Rhabditida</taxon>
        <taxon>Spirurina</taxon>
        <taxon>Spiruromorpha</taxon>
        <taxon>Filarioidea</taxon>
        <taxon>Onchocercidae</taxon>
        <taxon>Onchocerca</taxon>
    </lineage>
</organism>
<sequence length="109" mass="11832">MNIGRKITVLRVRNAQKELNDIKFDYTPSVDTVEGIAHELVAAELIDGHDLVVVAANLKKLVDAALSKSDKKSVTFALSSVPPQEMPDERALIGFAQISLIDSSNAQTE</sequence>
<evidence type="ECO:0000313" key="11">
    <source>
        <dbReference type="Proteomes" id="UP000271087"/>
    </source>
</evidence>
<dbReference type="GO" id="GO:0005524">
    <property type="term" value="F:ATP binding"/>
    <property type="evidence" value="ECO:0007669"/>
    <property type="project" value="UniProtKB-KW"/>
</dbReference>
<evidence type="ECO:0000256" key="3">
    <source>
        <dbReference type="ARBA" id="ARBA00022679"/>
    </source>
</evidence>
<dbReference type="GO" id="GO:0004674">
    <property type="term" value="F:protein serine/threonine kinase activity"/>
    <property type="evidence" value="ECO:0007669"/>
    <property type="project" value="UniProtKB-KW"/>
</dbReference>
<keyword evidence="2" id="KW-0723">Serine/threonine-protein kinase</keyword>
<gene>
    <name evidence="10" type="ORF">NOO_LOCUS7631</name>
</gene>
<evidence type="ECO:0000256" key="6">
    <source>
        <dbReference type="ARBA" id="ARBA00022840"/>
    </source>
</evidence>
<evidence type="ECO:0000313" key="10">
    <source>
        <dbReference type="EMBL" id="VDK86794.1"/>
    </source>
</evidence>
<keyword evidence="6" id="KW-0067">ATP-binding</keyword>
<keyword evidence="3" id="KW-0808">Transferase</keyword>
<evidence type="ECO:0000259" key="9">
    <source>
        <dbReference type="Pfam" id="PF12202"/>
    </source>
</evidence>
<dbReference type="EMBL" id="UYRW01002806">
    <property type="protein sequence ID" value="VDK86794.1"/>
    <property type="molecule type" value="Genomic_DNA"/>
</dbReference>